<gene>
    <name evidence="1" type="ORF">HDF13_000639</name>
</gene>
<evidence type="ECO:0000313" key="1">
    <source>
        <dbReference type="EMBL" id="MBB5338306.1"/>
    </source>
</evidence>
<dbReference type="Proteomes" id="UP000569005">
    <property type="component" value="Unassembled WGS sequence"/>
</dbReference>
<accession>A0ACC5NV35</accession>
<protein>
    <submittedName>
        <fullName evidence="1">Transcriptional regulator with XRE-family HTH domain</fullName>
    </submittedName>
</protein>
<reference evidence="1" key="1">
    <citation type="submission" date="2020-08" db="EMBL/GenBank/DDBJ databases">
        <title>Genomic Encyclopedia of Type Strains, Phase IV (KMG-V): Genome sequencing to study the core and pangenomes of soil and plant-associated prokaryotes.</title>
        <authorList>
            <person name="Whitman W."/>
        </authorList>
    </citation>
    <scope>NUCLEOTIDE SEQUENCE</scope>
    <source>
        <strain evidence="1">M8UP15</strain>
    </source>
</reference>
<proteinExistence type="predicted"/>
<dbReference type="EMBL" id="JACHEA010000001">
    <property type="protein sequence ID" value="MBB5338306.1"/>
    <property type="molecule type" value="Genomic_DNA"/>
</dbReference>
<evidence type="ECO:0000313" key="2">
    <source>
        <dbReference type="Proteomes" id="UP000569005"/>
    </source>
</evidence>
<name>A0ACC5NV35_9BACT</name>
<organism evidence="1 2">
    <name type="scientific">Tunturiibacter gelidiferens</name>
    <dbReference type="NCBI Taxonomy" id="3069689"/>
    <lineage>
        <taxon>Bacteria</taxon>
        <taxon>Pseudomonadati</taxon>
        <taxon>Acidobacteriota</taxon>
        <taxon>Terriglobia</taxon>
        <taxon>Terriglobales</taxon>
        <taxon>Acidobacteriaceae</taxon>
        <taxon>Tunturiibacter</taxon>
    </lineage>
</organism>
<keyword evidence="2" id="KW-1185">Reference proteome</keyword>
<comment type="caution">
    <text evidence="1">The sequence shown here is derived from an EMBL/GenBank/DDBJ whole genome shotgun (WGS) entry which is preliminary data.</text>
</comment>
<sequence>MNTSKAWVELGLKILSCNQKDLARRVAVSPTQISKWKNGEHMSTDMEDKFRALVDIGEKHPEFVLWADSLEDADKWDRLIHRLAEEAQDSAETGYNTEPLQDDLGLLCVQVSDTLSNMGVEPPEVFPPELDRYFNGVDGSGDDEADDDDPDAPDPLWELLETNPYSAAIHDIFESLNDVWGFYVAYVAQAIDDDDSSLFDTTSNIEACLMDLAACKIQVDEKFAPKFRTFRYRVMKDYQKWLTAVKDAAFRTGTPLRAELLDMVSDTHGELGHTAEAESLGFNASRLHPDIYMNELLVGMRIIHQVLPAILKKLDINDFELDESSLHINMNPYLAYADTADDETTSTADE</sequence>